<comment type="caution">
    <text evidence="1">The sequence shown here is derived from an EMBL/GenBank/DDBJ whole genome shotgun (WGS) entry which is preliminary data.</text>
</comment>
<evidence type="ECO:0000313" key="2">
    <source>
        <dbReference type="Proteomes" id="UP000787419"/>
    </source>
</evidence>
<dbReference type="Proteomes" id="UP000787419">
    <property type="component" value="Unassembled WGS sequence"/>
</dbReference>
<proteinExistence type="predicted"/>
<organism evidence="1 2">
    <name type="scientific">Prevotella nigrescens</name>
    <dbReference type="NCBI Taxonomy" id="28133"/>
    <lineage>
        <taxon>Bacteria</taxon>
        <taxon>Pseudomonadati</taxon>
        <taxon>Bacteroidota</taxon>
        <taxon>Bacteroidia</taxon>
        <taxon>Bacteroidales</taxon>
        <taxon>Prevotellaceae</taxon>
        <taxon>Prevotella</taxon>
    </lineage>
</organism>
<evidence type="ECO:0000313" key="1">
    <source>
        <dbReference type="EMBL" id="MBF1446954.1"/>
    </source>
</evidence>
<accession>A0A9D5WVC7</accession>
<protein>
    <submittedName>
        <fullName evidence="1">Uncharacterized protein</fullName>
    </submittedName>
</protein>
<reference evidence="1" key="1">
    <citation type="submission" date="2020-04" db="EMBL/GenBank/DDBJ databases">
        <title>Deep metagenomics examines the oral microbiome during advanced dental caries in children, revealing novel taxa and co-occurrences with host molecules.</title>
        <authorList>
            <person name="Baker J.L."/>
            <person name="Morton J.T."/>
            <person name="Dinis M."/>
            <person name="Alvarez R."/>
            <person name="Tran N.C."/>
            <person name="Knight R."/>
            <person name="Edlund A."/>
        </authorList>
    </citation>
    <scope>NUCLEOTIDE SEQUENCE</scope>
    <source>
        <strain evidence="1">JCVI_32_bin.50</strain>
    </source>
</reference>
<dbReference type="AlphaFoldDB" id="A0A9D5WVC7"/>
<name>A0A9D5WVC7_9BACT</name>
<dbReference type="RefSeq" id="WP_278490144.1">
    <property type="nucleotide sequence ID" value="NZ_JABZTM010000057.1"/>
</dbReference>
<sequence length="136" mass="15720">MEIQRPIRFIGVNIFRIDEPAESVHKVLKIIGYTLLPHCTEVTDLEVVAAVQVAEIQRADIEAENIVCLISPLGLGNTSSHLLCYQYQPAVMDLDRTNRIFYQHVILNEKHVKDYQEQDSLIHNNEFFKSDRTLDR</sequence>
<gene>
    <name evidence="1" type="ORF">HXN55_06175</name>
</gene>
<dbReference type="EMBL" id="JABZTM010000057">
    <property type="protein sequence ID" value="MBF1446954.1"/>
    <property type="molecule type" value="Genomic_DNA"/>
</dbReference>